<evidence type="ECO:0000313" key="2">
    <source>
        <dbReference type="Proteomes" id="UP000002630"/>
    </source>
</evidence>
<evidence type="ECO:0000313" key="1">
    <source>
        <dbReference type="EMBL" id="CBN74213.1"/>
    </source>
</evidence>
<dbReference type="OrthoDB" id="10353900at2759"/>
<proteinExistence type="predicted"/>
<dbReference type="Proteomes" id="UP000002630">
    <property type="component" value="Unassembled WGS sequence"/>
</dbReference>
<dbReference type="EMBL" id="FN649760">
    <property type="protein sequence ID" value="CBN74213.1"/>
    <property type="molecule type" value="Genomic_DNA"/>
</dbReference>
<dbReference type="InterPro" id="IPR015943">
    <property type="entry name" value="WD40/YVTN_repeat-like_dom_sf"/>
</dbReference>
<dbReference type="AlphaFoldDB" id="D8LEC8"/>
<name>D8LEC8_ECTSI</name>
<dbReference type="SUPFAM" id="SSF50978">
    <property type="entry name" value="WD40 repeat-like"/>
    <property type="match status" value="1"/>
</dbReference>
<accession>D8LEC8</accession>
<dbReference type="InterPro" id="IPR036322">
    <property type="entry name" value="WD40_repeat_dom_sf"/>
</dbReference>
<dbReference type="Gene3D" id="2.130.10.10">
    <property type="entry name" value="YVTN repeat-like/Quinoprotein amine dehydrogenase"/>
    <property type="match status" value="1"/>
</dbReference>
<sequence>MRSRRGLWGWDDRTRSSCGLPAGPERLRRIGLESAVSSSRFRVRDHAPWAHTSVIHGAGYSAVDWDAGRGVLIAGRKNGGLAVMMTGAPMNVGDGGGGDAPLRGFAPRWGGVRKVEERVLLTAASTRWRSQVSDIKFRGHAEEWACATASLGGGGQPGGVTARFWTGRGDLVNVFSEARLVDQQLHRGSAWCTEWDPLTPARLAIGPSTCSPVVFFDVDQQRPIPIAKLSGDVFSMSFLPAAAPGAGSALVCGLRDGTVVLVDSRQPYHHGTAAAAGTLLAPRADPSSVDHTHILRDGTRCLVKDRSGCLQVTDLRFSGHRGGALEVLVPPGGQGKRAPWPAKFALDATETVVATPVAAAAAAADGGAGAANVVGGGERFPPQPHAWERFTSSSIDGLPNGIGGSIYDVRNDHGGGYGAEPVPAEGDSVRLLNVSSGEVLNDIQTPWPWVSLARGAGATVGGREGGGGGDCCRREEVRFWGTALAPGRGAAVFEARMTTSEDGYGREQRSGTTQLNA</sequence>
<keyword evidence="2" id="KW-1185">Reference proteome</keyword>
<protein>
    <submittedName>
        <fullName evidence="1">Uncharacterized protein</fullName>
    </submittedName>
</protein>
<gene>
    <name evidence="1" type="ORF">Esi_0013_0147</name>
</gene>
<organism evidence="1 2">
    <name type="scientific">Ectocarpus siliculosus</name>
    <name type="common">Brown alga</name>
    <name type="synonym">Conferva siliculosa</name>
    <dbReference type="NCBI Taxonomy" id="2880"/>
    <lineage>
        <taxon>Eukaryota</taxon>
        <taxon>Sar</taxon>
        <taxon>Stramenopiles</taxon>
        <taxon>Ochrophyta</taxon>
        <taxon>PX clade</taxon>
        <taxon>Phaeophyceae</taxon>
        <taxon>Ectocarpales</taxon>
        <taxon>Ectocarpaceae</taxon>
        <taxon>Ectocarpus</taxon>
    </lineage>
</organism>
<dbReference type="InParanoid" id="D8LEC8"/>
<reference evidence="1 2" key="1">
    <citation type="journal article" date="2010" name="Nature">
        <title>The Ectocarpus genome and the independent evolution of multicellularity in brown algae.</title>
        <authorList>
            <person name="Cock J.M."/>
            <person name="Sterck L."/>
            <person name="Rouze P."/>
            <person name="Scornet D."/>
            <person name="Allen A.E."/>
            <person name="Amoutzias G."/>
            <person name="Anthouard V."/>
            <person name="Artiguenave F."/>
            <person name="Aury J.M."/>
            <person name="Badger J.H."/>
            <person name="Beszteri B."/>
            <person name="Billiau K."/>
            <person name="Bonnet E."/>
            <person name="Bothwell J.H."/>
            <person name="Bowler C."/>
            <person name="Boyen C."/>
            <person name="Brownlee C."/>
            <person name="Carrano C.J."/>
            <person name="Charrier B."/>
            <person name="Cho G.Y."/>
            <person name="Coelho S.M."/>
            <person name="Collen J."/>
            <person name="Corre E."/>
            <person name="Da Silva C."/>
            <person name="Delage L."/>
            <person name="Delaroque N."/>
            <person name="Dittami S.M."/>
            <person name="Doulbeau S."/>
            <person name="Elias M."/>
            <person name="Farnham G."/>
            <person name="Gachon C.M."/>
            <person name="Gschloessl B."/>
            <person name="Heesch S."/>
            <person name="Jabbari K."/>
            <person name="Jubin C."/>
            <person name="Kawai H."/>
            <person name="Kimura K."/>
            <person name="Kloareg B."/>
            <person name="Kupper F.C."/>
            <person name="Lang D."/>
            <person name="Le Bail A."/>
            <person name="Leblanc C."/>
            <person name="Lerouge P."/>
            <person name="Lohr M."/>
            <person name="Lopez P.J."/>
            <person name="Martens C."/>
            <person name="Maumus F."/>
            <person name="Michel G."/>
            <person name="Miranda-Saavedra D."/>
            <person name="Morales J."/>
            <person name="Moreau H."/>
            <person name="Motomura T."/>
            <person name="Nagasato C."/>
            <person name="Napoli C.A."/>
            <person name="Nelson D.R."/>
            <person name="Nyvall-Collen P."/>
            <person name="Peters A.F."/>
            <person name="Pommier C."/>
            <person name="Potin P."/>
            <person name="Poulain J."/>
            <person name="Quesneville H."/>
            <person name="Read B."/>
            <person name="Rensing S.A."/>
            <person name="Ritter A."/>
            <person name="Rousvoal S."/>
            <person name="Samanta M."/>
            <person name="Samson G."/>
            <person name="Schroeder D.C."/>
            <person name="Segurens B."/>
            <person name="Strittmatter M."/>
            <person name="Tonon T."/>
            <person name="Tregear J.W."/>
            <person name="Valentin K."/>
            <person name="von Dassow P."/>
            <person name="Yamagishi T."/>
            <person name="Van de Peer Y."/>
            <person name="Wincker P."/>
        </authorList>
    </citation>
    <scope>NUCLEOTIDE SEQUENCE [LARGE SCALE GENOMIC DNA]</scope>
    <source>
        <strain evidence="2">Ec32 / CCAP1310/4</strain>
    </source>
</reference>